<name>A0ABU7K2M1_9ACTN</name>
<evidence type="ECO:0000313" key="4">
    <source>
        <dbReference type="Proteomes" id="UP001356095"/>
    </source>
</evidence>
<gene>
    <name evidence="3" type="ORF">Q8791_04555</name>
</gene>
<reference evidence="3 4" key="1">
    <citation type="submission" date="2023-08" db="EMBL/GenBank/DDBJ databases">
        <authorList>
            <person name="Girao M."/>
            <person name="Carvalho M.F."/>
        </authorList>
    </citation>
    <scope>NUCLEOTIDE SEQUENCE [LARGE SCALE GENOMIC DNA]</scope>
    <source>
        <strain evidence="3 4">CT-R113</strain>
    </source>
</reference>
<dbReference type="EMBL" id="JAUZMY010000003">
    <property type="protein sequence ID" value="MEE2036493.1"/>
    <property type="molecule type" value="Genomic_DNA"/>
</dbReference>
<keyword evidence="2" id="KW-1133">Transmembrane helix</keyword>
<evidence type="ECO:0000256" key="1">
    <source>
        <dbReference type="SAM" id="MobiDB-lite"/>
    </source>
</evidence>
<accession>A0ABU7K2M1</accession>
<feature type="region of interest" description="Disordered" evidence="1">
    <location>
        <begin position="212"/>
        <end position="239"/>
    </location>
</feature>
<keyword evidence="4" id="KW-1185">Reference proteome</keyword>
<proteinExistence type="predicted"/>
<evidence type="ECO:0000313" key="3">
    <source>
        <dbReference type="EMBL" id="MEE2036493.1"/>
    </source>
</evidence>
<keyword evidence="2" id="KW-0812">Transmembrane</keyword>
<comment type="caution">
    <text evidence="3">The sequence shown here is derived from an EMBL/GenBank/DDBJ whole genome shotgun (WGS) entry which is preliminary data.</text>
</comment>
<dbReference type="RefSeq" id="WP_330090293.1">
    <property type="nucleotide sequence ID" value="NZ_JAUZMY010000003.1"/>
</dbReference>
<dbReference type="Proteomes" id="UP001356095">
    <property type="component" value="Unassembled WGS sequence"/>
</dbReference>
<feature type="transmembrane region" description="Helical" evidence="2">
    <location>
        <begin position="26"/>
        <end position="47"/>
    </location>
</feature>
<evidence type="ECO:0000256" key="2">
    <source>
        <dbReference type="SAM" id="Phobius"/>
    </source>
</evidence>
<keyword evidence="2" id="KW-0472">Membrane</keyword>
<sequence>MSTHPSPSDPIAETQDAATPATATTWWLTACSLLLVGALVVASVVFFGRDGAESSSGAAEGEAEADLVGELVGHTRMAHEGLSPIVEDMEEFLPTDGSHPPLDTTDAATVNTWRTGVQEASAHFEDPPAGDSSHSVAHTGLTSSVRLLSMSVETYARAAQTEDEELRMDLLHIAMDLRTEAVVSWSAAATQLDLLSLGSGGEHVHLYLPAAPDSGALQPDGSGDGGGAPAPGEGHDDGH</sequence>
<organism evidence="3 4">
    <name type="scientific">Nocardiopsis codii</name>
    <dbReference type="NCBI Taxonomy" id="3065942"/>
    <lineage>
        <taxon>Bacteria</taxon>
        <taxon>Bacillati</taxon>
        <taxon>Actinomycetota</taxon>
        <taxon>Actinomycetes</taxon>
        <taxon>Streptosporangiales</taxon>
        <taxon>Nocardiopsidaceae</taxon>
        <taxon>Nocardiopsis</taxon>
    </lineage>
</organism>
<protein>
    <submittedName>
        <fullName evidence="3">Uncharacterized protein</fullName>
    </submittedName>
</protein>